<keyword evidence="4" id="KW-1185">Reference proteome</keyword>
<organism evidence="3 4">
    <name type="scientific">Sistotremastrum niveocremeum HHB9708</name>
    <dbReference type="NCBI Taxonomy" id="1314777"/>
    <lineage>
        <taxon>Eukaryota</taxon>
        <taxon>Fungi</taxon>
        <taxon>Dikarya</taxon>
        <taxon>Basidiomycota</taxon>
        <taxon>Agaricomycotina</taxon>
        <taxon>Agaricomycetes</taxon>
        <taxon>Sistotremastrales</taxon>
        <taxon>Sistotremastraceae</taxon>
        <taxon>Sertulicium</taxon>
        <taxon>Sertulicium niveocremeum</taxon>
    </lineage>
</organism>
<dbReference type="Gene3D" id="4.10.280.10">
    <property type="entry name" value="Helix-loop-helix DNA-binding domain"/>
    <property type="match status" value="1"/>
</dbReference>
<feature type="region of interest" description="Disordered" evidence="1">
    <location>
        <begin position="1"/>
        <end position="125"/>
    </location>
</feature>
<dbReference type="SUPFAM" id="SSF47459">
    <property type="entry name" value="HLH, helix-loop-helix DNA-binding domain"/>
    <property type="match status" value="1"/>
</dbReference>
<accession>A0A164YLB9</accession>
<dbReference type="AlphaFoldDB" id="A0A164YLB9"/>
<feature type="region of interest" description="Disordered" evidence="1">
    <location>
        <begin position="202"/>
        <end position="249"/>
    </location>
</feature>
<proteinExistence type="predicted"/>
<protein>
    <recommendedName>
        <fullName evidence="2">BHLH domain-containing protein</fullName>
    </recommendedName>
</protein>
<dbReference type="Proteomes" id="UP000076722">
    <property type="component" value="Unassembled WGS sequence"/>
</dbReference>
<evidence type="ECO:0000313" key="3">
    <source>
        <dbReference type="EMBL" id="KZS97027.1"/>
    </source>
</evidence>
<feature type="compositionally biased region" description="Polar residues" evidence="1">
    <location>
        <begin position="224"/>
        <end position="243"/>
    </location>
</feature>
<feature type="domain" description="BHLH" evidence="2">
    <location>
        <begin position="76"/>
        <end position="142"/>
    </location>
</feature>
<gene>
    <name evidence="3" type="ORF">SISNIDRAFT_493803</name>
</gene>
<dbReference type="Pfam" id="PF00010">
    <property type="entry name" value="HLH"/>
    <property type="match status" value="1"/>
</dbReference>
<reference evidence="3 4" key="1">
    <citation type="journal article" date="2016" name="Mol. Biol. Evol.">
        <title>Comparative Genomics of Early-Diverging Mushroom-Forming Fungi Provides Insights into the Origins of Lignocellulose Decay Capabilities.</title>
        <authorList>
            <person name="Nagy L.G."/>
            <person name="Riley R."/>
            <person name="Tritt A."/>
            <person name="Adam C."/>
            <person name="Daum C."/>
            <person name="Floudas D."/>
            <person name="Sun H."/>
            <person name="Yadav J.S."/>
            <person name="Pangilinan J."/>
            <person name="Larsson K.H."/>
            <person name="Matsuura K."/>
            <person name="Barry K."/>
            <person name="Labutti K."/>
            <person name="Kuo R."/>
            <person name="Ohm R.A."/>
            <person name="Bhattacharya S.S."/>
            <person name="Shirouzu T."/>
            <person name="Yoshinaga Y."/>
            <person name="Martin F.M."/>
            <person name="Grigoriev I.V."/>
            <person name="Hibbett D.S."/>
        </authorList>
    </citation>
    <scope>NUCLEOTIDE SEQUENCE [LARGE SCALE GENOMIC DNA]</scope>
    <source>
        <strain evidence="3 4">HHB9708</strain>
    </source>
</reference>
<evidence type="ECO:0000313" key="4">
    <source>
        <dbReference type="Proteomes" id="UP000076722"/>
    </source>
</evidence>
<name>A0A164YLB9_9AGAM</name>
<dbReference type="STRING" id="1314777.A0A164YLB9"/>
<feature type="compositionally biased region" description="Polar residues" evidence="1">
    <location>
        <begin position="176"/>
        <end position="187"/>
    </location>
</feature>
<dbReference type="PROSITE" id="PS50888">
    <property type="entry name" value="BHLH"/>
    <property type="match status" value="1"/>
</dbReference>
<dbReference type="GO" id="GO:0046983">
    <property type="term" value="F:protein dimerization activity"/>
    <property type="evidence" value="ECO:0007669"/>
    <property type="project" value="InterPro"/>
</dbReference>
<dbReference type="PANTHER" id="PTHR46266:SF4">
    <property type="entry name" value="TRANSCRIPTION FACTOR TT8"/>
    <property type="match status" value="1"/>
</dbReference>
<sequence length="279" mass="30644">MSSSVDPPMSAIHLAYSNPPRKARRPLPSHLTHDESDNAEDSDVPDESENTSATASSKKSKKSRFPASSRSARDQARKTNHSKIEKRRREKINTALSELRTLVPAKFARQNVHDADDPESRQADKEFKLEILERTVAYVKHLSDRVAVLESENTSPCSCAGDPKRRRTSSYESHDSPSIQGISNTPSLPSISSWLVPEIVQLPSPPRSGRLQPAPEHISPPAFTLTSPRALPTSSSGSNSNHWTRADESAASVLVRISSTRSVGEIQTPSSLLKIRSQQ</sequence>
<feature type="compositionally biased region" description="Basic and acidic residues" evidence="1">
    <location>
        <begin position="111"/>
        <end position="125"/>
    </location>
</feature>
<feature type="compositionally biased region" description="Acidic residues" evidence="1">
    <location>
        <begin position="37"/>
        <end position="49"/>
    </location>
</feature>
<dbReference type="EMBL" id="KV419398">
    <property type="protein sequence ID" value="KZS97027.1"/>
    <property type="molecule type" value="Genomic_DNA"/>
</dbReference>
<feature type="compositionally biased region" description="Basic residues" evidence="1">
    <location>
        <begin position="78"/>
        <end position="90"/>
    </location>
</feature>
<evidence type="ECO:0000259" key="2">
    <source>
        <dbReference type="PROSITE" id="PS50888"/>
    </source>
</evidence>
<dbReference type="OrthoDB" id="690068at2759"/>
<dbReference type="SMART" id="SM00353">
    <property type="entry name" value="HLH"/>
    <property type="match status" value="1"/>
</dbReference>
<dbReference type="PANTHER" id="PTHR46266">
    <property type="entry name" value="TRANSCRIPTION FACTOR TT8"/>
    <property type="match status" value="1"/>
</dbReference>
<evidence type="ECO:0000256" key="1">
    <source>
        <dbReference type="SAM" id="MobiDB-lite"/>
    </source>
</evidence>
<dbReference type="InterPro" id="IPR036638">
    <property type="entry name" value="HLH_DNA-bd_sf"/>
</dbReference>
<dbReference type="InterPro" id="IPR011598">
    <property type="entry name" value="bHLH_dom"/>
</dbReference>
<feature type="region of interest" description="Disordered" evidence="1">
    <location>
        <begin position="147"/>
        <end position="187"/>
    </location>
</feature>